<dbReference type="Pfam" id="PF05105">
    <property type="entry name" value="Phage_holin_4_1"/>
    <property type="match status" value="1"/>
</dbReference>
<keyword evidence="2 5" id="KW-0812">Transmembrane</keyword>
<comment type="caution">
    <text evidence="6">The sequence shown here is derived from an EMBL/GenBank/DDBJ whole genome shotgun (WGS) entry which is preliminary data.</text>
</comment>
<dbReference type="NCBIfam" id="TIGR01593">
    <property type="entry name" value="holin_tox_secr"/>
    <property type="match status" value="1"/>
</dbReference>
<dbReference type="InterPro" id="IPR006480">
    <property type="entry name" value="Phage_holin_4_1"/>
</dbReference>
<dbReference type="AlphaFoldDB" id="A0A329UJZ2"/>
<proteinExistence type="predicted"/>
<name>A0A329UJZ2_9FIRM</name>
<organism evidence="6 7">
    <name type="scientific">Faecalibacterium prausnitzii</name>
    <dbReference type="NCBI Taxonomy" id="853"/>
    <lineage>
        <taxon>Bacteria</taxon>
        <taxon>Bacillati</taxon>
        <taxon>Bacillota</taxon>
        <taxon>Clostridia</taxon>
        <taxon>Eubacteriales</taxon>
        <taxon>Oscillospiraceae</taxon>
        <taxon>Faecalibacterium</taxon>
    </lineage>
</organism>
<dbReference type="RefSeq" id="WP_112147629.1">
    <property type="nucleotide sequence ID" value="NZ_PRLE01000001.1"/>
</dbReference>
<comment type="subcellular location">
    <subcellularLocation>
        <location evidence="1">Membrane</location>
        <topology evidence="1">Multi-pass membrane protein</topology>
    </subcellularLocation>
</comment>
<feature type="transmembrane region" description="Helical" evidence="5">
    <location>
        <begin position="27"/>
        <end position="48"/>
    </location>
</feature>
<dbReference type="EMBL" id="PRLE01000001">
    <property type="protein sequence ID" value="RAW61270.1"/>
    <property type="molecule type" value="Genomic_DNA"/>
</dbReference>
<keyword evidence="4 5" id="KW-0472">Membrane</keyword>
<evidence type="ECO:0000313" key="7">
    <source>
        <dbReference type="Proteomes" id="UP000250583"/>
    </source>
</evidence>
<gene>
    <name evidence="6" type="ORF">C4N22_00855</name>
</gene>
<evidence type="ECO:0000256" key="4">
    <source>
        <dbReference type="ARBA" id="ARBA00023136"/>
    </source>
</evidence>
<evidence type="ECO:0000313" key="6">
    <source>
        <dbReference type="EMBL" id="RAW61270.1"/>
    </source>
</evidence>
<dbReference type="Proteomes" id="UP000250583">
    <property type="component" value="Unassembled WGS sequence"/>
</dbReference>
<evidence type="ECO:0000256" key="5">
    <source>
        <dbReference type="SAM" id="Phobius"/>
    </source>
</evidence>
<reference evidence="6 7" key="1">
    <citation type="submission" date="2018-02" db="EMBL/GenBank/DDBJ databases">
        <title>Complete genome sequencing of Faecalibacterium prausnitzii strains isolated from the human gut.</title>
        <authorList>
            <person name="Fitzgerald B.C."/>
            <person name="Shkoporov A.N."/>
            <person name="Ross P.R."/>
            <person name="Hill C."/>
        </authorList>
    </citation>
    <scope>NUCLEOTIDE SEQUENCE [LARGE SCALE GENOMIC DNA]</scope>
    <source>
        <strain evidence="6 7">APC923/61-1</strain>
    </source>
</reference>
<dbReference type="GO" id="GO:0016020">
    <property type="term" value="C:membrane"/>
    <property type="evidence" value="ECO:0007669"/>
    <property type="project" value="UniProtKB-SubCell"/>
</dbReference>
<evidence type="ECO:0000256" key="3">
    <source>
        <dbReference type="ARBA" id="ARBA00022989"/>
    </source>
</evidence>
<dbReference type="OrthoDB" id="88184at2"/>
<accession>A0A329UJZ2</accession>
<evidence type="ECO:0000256" key="1">
    <source>
        <dbReference type="ARBA" id="ARBA00004141"/>
    </source>
</evidence>
<keyword evidence="3 5" id="KW-1133">Transmembrane helix</keyword>
<protein>
    <submittedName>
        <fullName evidence="6">Holin</fullName>
    </submittedName>
</protein>
<sequence length="140" mass="14698">MKNEVCTIIGIVGGAIATAFGGWDTALAALVTFMAIDYITGLMVAGIFHTSPKTESGALESLAGWKGLCRKGVTLLVVLVACQLDKVMGSSFIRNAAIIGFMANEAISIIENAGLMGVPIPETITQAVDVLRKKGKEERK</sequence>
<evidence type="ECO:0000256" key="2">
    <source>
        <dbReference type="ARBA" id="ARBA00022692"/>
    </source>
</evidence>